<comment type="similarity">
    <text evidence="2 9">Belongs to the major facilitator superfamily. Sugar transporter (TC 2.A.1.1) family.</text>
</comment>
<dbReference type="PANTHER" id="PTHR23500:SF109">
    <property type="entry name" value="SUGAR TRANSPORT PROTEIN 7"/>
    <property type="match status" value="1"/>
</dbReference>
<dbReference type="FunFam" id="1.20.1250.20:FF:000002">
    <property type="entry name" value="Sugar transport protein 13"/>
    <property type="match status" value="1"/>
</dbReference>
<dbReference type="InterPro" id="IPR005828">
    <property type="entry name" value="MFS_sugar_transport-like"/>
</dbReference>
<dbReference type="InterPro" id="IPR044778">
    <property type="entry name" value="MFS_STP/MST-like_plant"/>
</dbReference>
<dbReference type="PROSITE" id="PS00217">
    <property type="entry name" value="SUGAR_TRANSPORT_2"/>
    <property type="match status" value="1"/>
</dbReference>
<comment type="caution">
    <text evidence="12">The sequence shown here is derived from an EMBL/GenBank/DDBJ whole genome shotgun (WGS) entry which is preliminary data.</text>
</comment>
<feature type="transmembrane region" description="Helical" evidence="10">
    <location>
        <begin position="351"/>
        <end position="373"/>
    </location>
</feature>
<evidence type="ECO:0000259" key="11">
    <source>
        <dbReference type="PROSITE" id="PS50850"/>
    </source>
</evidence>
<gene>
    <name evidence="12" type="ORF">CUMW_174000</name>
</gene>
<dbReference type="NCBIfam" id="TIGR00879">
    <property type="entry name" value="SP"/>
    <property type="match status" value="1"/>
</dbReference>
<keyword evidence="3 9" id="KW-0813">Transport</keyword>
<dbReference type="CDD" id="cd17361">
    <property type="entry name" value="MFS_STP"/>
    <property type="match status" value="1"/>
</dbReference>
<dbReference type="GO" id="GO:0015145">
    <property type="term" value="F:monosaccharide transmembrane transporter activity"/>
    <property type="evidence" value="ECO:0007669"/>
    <property type="project" value="InterPro"/>
</dbReference>
<dbReference type="GO" id="GO:0016020">
    <property type="term" value="C:membrane"/>
    <property type="evidence" value="ECO:0007669"/>
    <property type="project" value="UniProtKB-SubCell"/>
</dbReference>
<dbReference type="Pfam" id="PF00083">
    <property type="entry name" value="Sugar_tr"/>
    <property type="match status" value="1"/>
</dbReference>
<feature type="transmembrane region" description="Helical" evidence="10">
    <location>
        <begin position="23"/>
        <end position="43"/>
    </location>
</feature>
<dbReference type="Gene3D" id="1.20.1250.20">
    <property type="entry name" value="MFS general substrate transporter like domains"/>
    <property type="match status" value="1"/>
</dbReference>
<dbReference type="EMBL" id="BDQV01000144">
    <property type="protein sequence ID" value="GAY56714.1"/>
    <property type="molecule type" value="Genomic_DNA"/>
</dbReference>
<evidence type="ECO:0000256" key="10">
    <source>
        <dbReference type="SAM" id="Phobius"/>
    </source>
</evidence>
<dbReference type="SUPFAM" id="SSF103473">
    <property type="entry name" value="MFS general substrate transporter"/>
    <property type="match status" value="1"/>
</dbReference>
<evidence type="ECO:0000256" key="6">
    <source>
        <dbReference type="ARBA" id="ARBA00022847"/>
    </source>
</evidence>
<proteinExistence type="inferred from homology"/>
<dbReference type="GO" id="GO:0015293">
    <property type="term" value="F:symporter activity"/>
    <property type="evidence" value="ECO:0007669"/>
    <property type="project" value="UniProtKB-KW"/>
</dbReference>
<evidence type="ECO:0000256" key="7">
    <source>
        <dbReference type="ARBA" id="ARBA00022989"/>
    </source>
</evidence>
<dbReference type="InterPro" id="IPR005829">
    <property type="entry name" value="Sugar_transporter_CS"/>
</dbReference>
<dbReference type="AlphaFoldDB" id="A0A2H5PWK1"/>
<keyword evidence="13" id="KW-1185">Reference proteome</keyword>
<evidence type="ECO:0000256" key="4">
    <source>
        <dbReference type="ARBA" id="ARBA00022597"/>
    </source>
</evidence>
<feature type="domain" description="Major facilitator superfamily (MFS) profile" evidence="11">
    <location>
        <begin position="30"/>
        <end position="477"/>
    </location>
</feature>
<feature type="transmembrane region" description="Helical" evidence="10">
    <location>
        <begin position="203"/>
        <end position="224"/>
    </location>
</feature>
<comment type="subcellular location">
    <subcellularLocation>
        <location evidence="1">Membrane</location>
        <topology evidence="1">Multi-pass membrane protein</topology>
    </subcellularLocation>
</comment>
<dbReference type="PRINTS" id="PR00171">
    <property type="entry name" value="SUGRTRNSPORT"/>
</dbReference>
<feature type="transmembrane region" description="Helical" evidence="10">
    <location>
        <begin position="426"/>
        <end position="446"/>
    </location>
</feature>
<dbReference type="Proteomes" id="UP000236630">
    <property type="component" value="Unassembled WGS sequence"/>
</dbReference>
<evidence type="ECO:0000256" key="5">
    <source>
        <dbReference type="ARBA" id="ARBA00022692"/>
    </source>
</evidence>
<evidence type="ECO:0000256" key="9">
    <source>
        <dbReference type="RuleBase" id="RU003346"/>
    </source>
</evidence>
<keyword evidence="5 10" id="KW-0812">Transmembrane</keyword>
<dbReference type="STRING" id="55188.A0A2H5PWK1"/>
<dbReference type="InterPro" id="IPR020846">
    <property type="entry name" value="MFS_dom"/>
</dbReference>
<sequence>MAGGSLGPAGVAKERAEQYQGKVTPSVIVACFVAAIGGSIFGYDIGISGGVTSMDAFLKKFFHDVYLKKKHAHENNYCKYDNQGLAAFTSSLYLAGLVASFVASPVTRDYGRRASIICGGISFLLGAALNAAAANLAMLLTGRILLGVGIGFGNQAVPLYLSEMAPTHLRGGLNMMFQLATTLGIFTANMINYGTQKLETWGWRLSLGLAAAPALMMTVGGILLPETPNSLIERGKKVEGRRVLEKIRGTKEVNAEYQDMVDASELANSIKHPFRNILERRNRPQLVMAIFMPMFQILTGINSILFYAPVLFQSMGFKGDASLYSSAMTGAVLASSTLISIATVDKLGRRALLISGGIQMITCQVIVSIILGLKFGPNQELSKSFSILVVVVICLFVLAFGWSWGPLGWTVPSEIFPLETRSAGQSITVAVNLFFTFVIAQIFLTLLCSFKFGIFLFFAGWVTIMTIFVYFFLPETKGVPIEEMILLWRKHWFWKRIMPRRIISRALAHREQGLWRNNNLLEQYMVLSQPLDENPMVMEI</sequence>
<evidence type="ECO:0000256" key="8">
    <source>
        <dbReference type="ARBA" id="ARBA00023136"/>
    </source>
</evidence>
<dbReference type="InterPro" id="IPR003663">
    <property type="entry name" value="Sugar/inositol_transpt"/>
</dbReference>
<keyword evidence="7 10" id="KW-1133">Transmembrane helix</keyword>
<feature type="transmembrane region" description="Helical" evidence="10">
    <location>
        <begin position="85"/>
        <end position="104"/>
    </location>
</feature>
<organism evidence="12 13">
    <name type="scientific">Citrus unshiu</name>
    <name type="common">Satsuma mandarin</name>
    <name type="synonym">Citrus nobilis var. unshiu</name>
    <dbReference type="NCBI Taxonomy" id="55188"/>
    <lineage>
        <taxon>Eukaryota</taxon>
        <taxon>Viridiplantae</taxon>
        <taxon>Streptophyta</taxon>
        <taxon>Embryophyta</taxon>
        <taxon>Tracheophyta</taxon>
        <taxon>Spermatophyta</taxon>
        <taxon>Magnoliopsida</taxon>
        <taxon>eudicotyledons</taxon>
        <taxon>Gunneridae</taxon>
        <taxon>Pentapetalae</taxon>
        <taxon>rosids</taxon>
        <taxon>malvids</taxon>
        <taxon>Sapindales</taxon>
        <taxon>Rutaceae</taxon>
        <taxon>Aurantioideae</taxon>
        <taxon>Citrus</taxon>
    </lineage>
</organism>
<evidence type="ECO:0000313" key="12">
    <source>
        <dbReference type="EMBL" id="GAY56714.1"/>
    </source>
</evidence>
<dbReference type="PROSITE" id="PS00216">
    <property type="entry name" value="SUGAR_TRANSPORT_1"/>
    <property type="match status" value="1"/>
</dbReference>
<keyword evidence="6" id="KW-0769">Symport</keyword>
<protein>
    <recommendedName>
        <fullName evidence="11">Major facilitator superfamily (MFS) profile domain-containing protein</fullName>
    </recommendedName>
</protein>
<reference evidence="12 13" key="1">
    <citation type="journal article" date="2017" name="Front. Genet.">
        <title>Draft sequencing of the heterozygous diploid genome of Satsuma (Citrus unshiu Marc.) using a hybrid assembly approach.</title>
        <authorList>
            <person name="Shimizu T."/>
            <person name="Tanizawa Y."/>
            <person name="Mochizuki T."/>
            <person name="Nagasaki H."/>
            <person name="Yoshioka T."/>
            <person name="Toyoda A."/>
            <person name="Fujiyama A."/>
            <person name="Kaminuma E."/>
            <person name="Nakamura Y."/>
        </authorList>
    </citation>
    <scope>NUCLEOTIDE SEQUENCE [LARGE SCALE GENOMIC DNA]</scope>
    <source>
        <strain evidence="13">cv. Miyagawa wase</strain>
    </source>
</reference>
<keyword evidence="4" id="KW-0762">Sugar transport</keyword>
<feature type="transmembrane region" description="Helical" evidence="10">
    <location>
        <begin position="322"/>
        <end position="344"/>
    </location>
</feature>
<evidence type="ECO:0000256" key="2">
    <source>
        <dbReference type="ARBA" id="ARBA00010992"/>
    </source>
</evidence>
<feature type="transmembrane region" description="Helical" evidence="10">
    <location>
        <begin position="144"/>
        <end position="161"/>
    </location>
</feature>
<keyword evidence="8 10" id="KW-0472">Membrane</keyword>
<dbReference type="PANTHER" id="PTHR23500">
    <property type="entry name" value="SOLUTE CARRIER FAMILY 2, FACILITATED GLUCOSE TRANSPORTER"/>
    <property type="match status" value="1"/>
</dbReference>
<accession>A0A2H5PWK1</accession>
<feature type="transmembrane region" description="Helical" evidence="10">
    <location>
        <begin position="385"/>
        <end position="405"/>
    </location>
</feature>
<dbReference type="InterPro" id="IPR045262">
    <property type="entry name" value="STP/PLT_plant"/>
</dbReference>
<evidence type="ECO:0000256" key="1">
    <source>
        <dbReference type="ARBA" id="ARBA00004141"/>
    </source>
</evidence>
<evidence type="ECO:0000256" key="3">
    <source>
        <dbReference type="ARBA" id="ARBA00022448"/>
    </source>
</evidence>
<name>A0A2H5PWK1_CITUN</name>
<feature type="transmembrane region" description="Helical" evidence="10">
    <location>
        <begin position="452"/>
        <end position="473"/>
    </location>
</feature>
<evidence type="ECO:0000313" key="13">
    <source>
        <dbReference type="Proteomes" id="UP000236630"/>
    </source>
</evidence>
<feature type="transmembrane region" description="Helical" evidence="10">
    <location>
        <begin position="286"/>
        <end position="310"/>
    </location>
</feature>
<dbReference type="PROSITE" id="PS50850">
    <property type="entry name" value="MFS"/>
    <property type="match status" value="1"/>
</dbReference>
<feature type="transmembrane region" description="Helical" evidence="10">
    <location>
        <begin position="116"/>
        <end position="138"/>
    </location>
</feature>
<feature type="transmembrane region" description="Helical" evidence="10">
    <location>
        <begin position="173"/>
        <end position="191"/>
    </location>
</feature>
<dbReference type="InterPro" id="IPR036259">
    <property type="entry name" value="MFS_trans_sf"/>
</dbReference>